<name>A0A0D0AXS7_9AGAM</name>
<dbReference type="HOGENOM" id="CLU_1180889_0_0_1"/>
<keyword evidence="1" id="KW-0863">Zinc-finger</keyword>
<gene>
    <name evidence="4" type="ORF">CY34DRAFT_811096</name>
</gene>
<sequence>MPRSTKFICSAAAGCNKTFAKIADLRKHEARHSPRGLICTWPGCDFATLVKTSYENHYAKHTGEQRHVCPHDDCDYKTHNPSLLTLHRKKCHGHLAPALNHGTPSATESGWTQSSSQLPAEPQPSGLIYQFKVAPMQPQPIPPLPMQSHLTQYQPQFAQYQPRSSQYQPQSTQSQPLPSIHNPLGVLYGPVDTADDYTMYTGPAMASHGWTEGCICPELMQRRPSEMPGYEYRRY</sequence>
<keyword evidence="1" id="KW-0862">Zinc</keyword>
<dbReference type="InterPro" id="IPR013087">
    <property type="entry name" value="Znf_C2H2_type"/>
</dbReference>
<dbReference type="SMART" id="SM00355">
    <property type="entry name" value="ZnF_C2H2"/>
    <property type="match status" value="3"/>
</dbReference>
<protein>
    <recommendedName>
        <fullName evidence="3">C2H2-type domain-containing protein</fullName>
    </recommendedName>
</protein>
<reference evidence="4 5" key="1">
    <citation type="submission" date="2014-04" db="EMBL/GenBank/DDBJ databases">
        <authorList>
            <consortium name="DOE Joint Genome Institute"/>
            <person name="Kuo A."/>
            <person name="Ruytinx J."/>
            <person name="Rineau F."/>
            <person name="Colpaert J."/>
            <person name="Kohler A."/>
            <person name="Nagy L.G."/>
            <person name="Floudas D."/>
            <person name="Copeland A."/>
            <person name="Barry K.W."/>
            <person name="Cichocki N."/>
            <person name="Veneault-Fourrey C."/>
            <person name="LaButti K."/>
            <person name="Lindquist E.A."/>
            <person name="Lipzen A."/>
            <person name="Lundell T."/>
            <person name="Morin E."/>
            <person name="Murat C."/>
            <person name="Sun H."/>
            <person name="Tunlid A."/>
            <person name="Henrissat B."/>
            <person name="Grigoriev I.V."/>
            <person name="Hibbett D.S."/>
            <person name="Martin F."/>
            <person name="Nordberg H.P."/>
            <person name="Cantor M.N."/>
            <person name="Hua S.X."/>
        </authorList>
    </citation>
    <scope>NUCLEOTIDE SEQUENCE [LARGE SCALE GENOMIC DNA]</scope>
    <source>
        <strain evidence="4 5">UH-Slu-Lm8-n1</strain>
    </source>
</reference>
<feature type="compositionally biased region" description="Polar residues" evidence="2">
    <location>
        <begin position="102"/>
        <end position="118"/>
    </location>
</feature>
<feature type="region of interest" description="Disordered" evidence="2">
    <location>
        <begin position="159"/>
        <end position="179"/>
    </location>
</feature>
<evidence type="ECO:0000256" key="2">
    <source>
        <dbReference type="SAM" id="MobiDB-lite"/>
    </source>
</evidence>
<feature type="region of interest" description="Disordered" evidence="2">
    <location>
        <begin position="99"/>
        <end position="122"/>
    </location>
</feature>
<proteinExistence type="predicted"/>
<dbReference type="InParanoid" id="A0A0D0AXS7"/>
<organism evidence="4 5">
    <name type="scientific">Suillus luteus UH-Slu-Lm8-n1</name>
    <dbReference type="NCBI Taxonomy" id="930992"/>
    <lineage>
        <taxon>Eukaryota</taxon>
        <taxon>Fungi</taxon>
        <taxon>Dikarya</taxon>
        <taxon>Basidiomycota</taxon>
        <taxon>Agaricomycotina</taxon>
        <taxon>Agaricomycetes</taxon>
        <taxon>Agaricomycetidae</taxon>
        <taxon>Boletales</taxon>
        <taxon>Suillineae</taxon>
        <taxon>Suillaceae</taxon>
        <taxon>Suillus</taxon>
    </lineage>
</organism>
<dbReference type="AlphaFoldDB" id="A0A0D0AXS7"/>
<dbReference type="OrthoDB" id="654211at2759"/>
<keyword evidence="1" id="KW-0479">Metal-binding</keyword>
<dbReference type="PROSITE" id="PS50157">
    <property type="entry name" value="ZINC_FINGER_C2H2_2"/>
    <property type="match status" value="1"/>
</dbReference>
<dbReference type="Gene3D" id="3.30.160.60">
    <property type="entry name" value="Classic Zinc Finger"/>
    <property type="match status" value="1"/>
</dbReference>
<evidence type="ECO:0000259" key="3">
    <source>
        <dbReference type="PROSITE" id="PS50157"/>
    </source>
</evidence>
<keyword evidence="5" id="KW-1185">Reference proteome</keyword>
<dbReference type="Proteomes" id="UP000054485">
    <property type="component" value="Unassembled WGS sequence"/>
</dbReference>
<dbReference type="EMBL" id="KN835507">
    <property type="protein sequence ID" value="KIK36688.1"/>
    <property type="molecule type" value="Genomic_DNA"/>
</dbReference>
<evidence type="ECO:0000313" key="5">
    <source>
        <dbReference type="Proteomes" id="UP000054485"/>
    </source>
</evidence>
<accession>A0A0D0AXS7</accession>
<dbReference type="STRING" id="930992.A0A0D0AXS7"/>
<reference evidence="5" key="2">
    <citation type="submission" date="2015-01" db="EMBL/GenBank/DDBJ databases">
        <title>Evolutionary Origins and Diversification of the Mycorrhizal Mutualists.</title>
        <authorList>
            <consortium name="DOE Joint Genome Institute"/>
            <consortium name="Mycorrhizal Genomics Consortium"/>
            <person name="Kohler A."/>
            <person name="Kuo A."/>
            <person name="Nagy L.G."/>
            <person name="Floudas D."/>
            <person name="Copeland A."/>
            <person name="Barry K.W."/>
            <person name="Cichocki N."/>
            <person name="Veneault-Fourrey C."/>
            <person name="LaButti K."/>
            <person name="Lindquist E.A."/>
            <person name="Lipzen A."/>
            <person name="Lundell T."/>
            <person name="Morin E."/>
            <person name="Murat C."/>
            <person name="Riley R."/>
            <person name="Ohm R."/>
            <person name="Sun H."/>
            <person name="Tunlid A."/>
            <person name="Henrissat B."/>
            <person name="Grigoriev I.V."/>
            <person name="Hibbett D.S."/>
            <person name="Martin F."/>
        </authorList>
    </citation>
    <scope>NUCLEOTIDE SEQUENCE [LARGE SCALE GENOMIC DNA]</scope>
    <source>
        <strain evidence="5">UH-Slu-Lm8-n1</strain>
    </source>
</reference>
<feature type="domain" description="C2H2-type" evidence="3">
    <location>
        <begin position="7"/>
        <end position="33"/>
    </location>
</feature>
<evidence type="ECO:0000256" key="1">
    <source>
        <dbReference type="PROSITE-ProRule" id="PRU00042"/>
    </source>
</evidence>
<evidence type="ECO:0000313" key="4">
    <source>
        <dbReference type="EMBL" id="KIK36688.1"/>
    </source>
</evidence>
<dbReference type="GO" id="GO:0008270">
    <property type="term" value="F:zinc ion binding"/>
    <property type="evidence" value="ECO:0007669"/>
    <property type="project" value="UniProtKB-KW"/>
</dbReference>